<feature type="signal peptide" evidence="1">
    <location>
        <begin position="1"/>
        <end position="24"/>
    </location>
</feature>
<evidence type="ECO:0000313" key="2">
    <source>
        <dbReference type="EMBL" id="SDW29248.1"/>
    </source>
</evidence>
<reference evidence="2 3" key="1">
    <citation type="submission" date="2016-10" db="EMBL/GenBank/DDBJ databases">
        <authorList>
            <person name="de Groot N.N."/>
        </authorList>
    </citation>
    <scope>NUCLEOTIDE SEQUENCE [LARGE SCALE GENOMIC DNA]</scope>
    <source>
        <strain evidence="2 3">DSM 17890</strain>
    </source>
</reference>
<dbReference type="Pfam" id="PF06186">
    <property type="entry name" value="DUF992"/>
    <property type="match status" value="1"/>
</dbReference>
<sequence length="174" mass="18070">MKKFAGISAAAAAALMAVSAPAFAQTASTTADKATGEAQSKIEVGMLRCDLTGKSNYVVLSKSEYACTLESENEAEDAVYVAKIDKIGVDLNLTEQQKLYWAVMSSTDKFTTDMMDGEYVGVSADAALGLGAGVKVLVGGESDRISLQPVSANTSAGIGVAAGLENMELRRVTE</sequence>
<gene>
    <name evidence="2" type="ORF">SAMN05444336_101620</name>
</gene>
<evidence type="ECO:0008006" key="4">
    <source>
        <dbReference type="Google" id="ProtNLM"/>
    </source>
</evidence>
<accession>A0A1H2SCL9</accession>
<name>A0A1H2SCL9_9RHOB</name>
<keyword evidence="3" id="KW-1185">Reference proteome</keyword>
<dbReference type="InterPro" id="IPR009333">
    <property type="entry name" value="DUF992"/>
</dbReference>
<organism evidence="2 3">
    <name type="scientific">Albimonas donghaensis</name>
    <dbReference type="NCBI Taxonomy" id="356660"/>
    <lineage>
        <taxon>Bacteria</taxon>
        <taxon>Pseudomonadati</taxon>
        <taxon>Pseudomonadota</taxon>
        <taxon>Alphaproteobacteria</taxon>
        <taxon>Rhodobacterales</taxon>
        <taxon>Paracoccaceae</taxon>
        <taxon>Albimonas</taxon>
    </lineage>
</organism>
<keyword evidence="1" id="KW-0732">Signal</keyword>
<dbReference type="STRING" id="356660.SAMN05444336_101620"/>
<protein>
    <recommendedName>
        <fullName evidence="4">DUF992 domain-containing protein</fullName>
    </recommendedName>
</protein>
<dbReference type="EMBL" id="FNMZ01000001">
    <property type="protein sequence ID" value="SDW29248.1"/>
    <property type="molecule type" value="Genomic_DNA"/>
</dbReference>
<feature type="chain" id="PRO_5011793690" description="DUF992 domain-containing protein" evidence="1">
    <location>
        <begin position="25"/>
        <end position="174"/>
    </location>
</feature>
<dbReference type="AlphaFoldDB" id="A0A1H2SCL9"/>
<dbReference type="Proteomes" id="UP000199118">
    <property type="component" value="Unassembled WGS sequence"/>
</dbReference>
<proteinExistence type="predicted"/>
<dbReference type="RefSeq" id="WP_176954599.1">
    <property type="nucleotide sequence ID" value="NZ_FNMZ01000001.1"/>
</dbReference>
<evidence type="ECO:0000256" key="1">
    <source>
        <dbReference type="SAM" id="SignalP"/>
    </source>
</evidence>
<evidence type="ECO:0000313" key="3">
    <source>
        <dbReference type="Proteomes" id="UP000199118"/>
    </source>
</evidence>